<dbReference type="InterPro" id="IPR006680">
    <property type="entry name" value="Amidohydro-rel"/>
</dbReference>
<proteinExistence type="predicted"/>
<feature type="chain" id="PRO_5046322051" evidence="1">
    <location>
        <begin position="24"/>
        <end position="447"/>
    </location>
</feature>
<reference evidence="4" key="1">
    <citation type="journal article" date="2019" name="Int. J. Syst. Evol. Microbiol.">
        <title>The Global Catalogue of Microorganisms (GCM) 10K type strain sequencing project: providing services to taxonomists for standard genome sequencing and annotation.</title>
        <authorList>
            <consortium name="The Broad Institute Genomics Platform"/>
            <consortium name="The Broad Institute Genome Sequencing Center for Infectious Disease"/>
            <person name="Wu L."/>
            <person name="Ma J."/>
        </authorList>
    </citation>
    <scope>NUCLEOTIDE SEQUENCE [LARGE SCALE GENOMIC DNA]</scope>
    <source>
        <strain evidence="4">CCUG 55585</strain>
    </source>
</reference>
<keyword evidence="1" id="KW-0732">Signal</keyword>
<feature type="domain" description="Amidohydrolase-related" evidence="2">
    <location>
        <begin position="94"/>
        <end position="437"/>
    </location>
</feature>
<dbReference type="Pfam" id="PF01979">
    <property type="entry name" value="Amidohydro_1"/>
    <property type="match status" value="1"/>
</dbReference>
<evidence type="ECO:0000259" key="2">
    <source>
        <dbReference type="Pfam" id="PF01979"/>
    </source>
</evidence>
<evidence type="ECO:0000313" key="3">
    <source>
        <dbReference type="EMBL" id="MFD0727196.1"/>
    </source>
</evidence>
<organism evidence="3 4">
    <name type="scientific">Lysobacter brunescens</name>
    <dbReference type="NCBI Taxonomy" id="262323"/>
    <lineage>
        <taxon>Bacteria</taxon>
        <taxon>Pseudomonadati</taxon>
        <taxon>Pseudomonadota</taxon>
        <taxon>Gammaproteobacteria</taxon>
        <taxon>Lysobacterales</taxon>
        <taxon>Lysobacteraceae</taxon>
        <taxon>Lysobacter</taxon>
    </lineage>
</organism>
<dbReference type="SUPFAM" id="SSF51338">
    <property type="entry name" value="Composite domain of metallo-dependent hydrolases"/>
    <property type="match status" value="1"/>
</dbReference>
<sequence length="447" mass="46284">MSPRIARPLFAAALALCAFAAIAQSNPPPAAAAQPEPPTTVIHAGTLLASPGDAALKTRTVVVRGDRIVAVDEGFRPASQYGADARLVDLSDRFVMPGLIDLHMHLAISMNVDPEVSTSPARLALSGAGYAKRLLDAGVTTVRDVGDNGGTVYALRDAIAAGDVPGPRIFAAGRVISRTGGHGAKHPVPTELHFEAAGCDGVESCRRAVRENIEAGADWIKLTVSGSGREAGGRADAQPIMLDDEISTASEAARRAYRPIAAHAHSTAAINAALRNGATTIEHGTYFDAESVRLFKQRRAWLVPTASVAAFVRTQLSMFAGSGDVKGTEELKAWADAAVANPGRAWRAGVPLALGTDGGPSFDADTSAKEVGLYVAAGVPASAALAAATRNGAEALGLGDSLGRVQPGYIADLIAVDGDPLADVERLRRVVFVMKDGALHRLPERAP</sequence>
<feature type="signal peptide" evidence="1">
    <location>
        <begin position="1"/>
        <end position="23"/>
    </location>
</feature>
<dbReference type="InterPro" id="IPR051781">
    <property type="entry name" value="Metallo-dep_Hydrolase"/>
</dbReference>
<dbReference type="RefSeq" id="WP_386825699.1">
    <property type="nucleotide sequence ID" value="NZ_JBHTIF010000004.1"/>
</dbReference>
<dbReference type="SUPFAM" id="SSF51556">
    <property type="entry name" value="Metallo-dependent hydrolases"/>
    <property type="match status" value="1"/>
</dbReference>
<dbReference type="PANTHER" id="PTHR43135:SF3">
    <property type="entry name" value="ALPHA-D-RIBOSE 1-METHYLPHOSPHONATE 5-TRIPHOSPHATE DIPHOSPHATASE"/>
    <property type="match status" value="1"/>
</dbReference>
<dbReference type="InterPro" id="IPR057744">
    <property type="entry name" value="OTAase-like"/>
</dbReference>
<dbReference type="EMBL" id="JBHTIF010000004">
    <property type="protein sequence ID" value="MFD0727196.1"/>
    <property type="molecule type" value="Genomic_DNA"/>
</dbReference>
<dbReference type="InterPro" id="IPR032466">
    <property type="entry name" value="Metal_Hydrolase"/>
</dbReference>
<keyword evidence="4" id="KW-1185">Reference proteome</keyword>
<name>A0ABW2YFK2_9GAMM</name>
<dbReference type="InterPro" id="IPR011059">
    <property type="entry name" value="Metal-dep_hydrolase_composite"/>
</dbReference>
<gene>
    <name evidence="3" type="ORF">ACFQ0E_16500</name>
</gene>
<dbReference type="Proteomes" id="UP001597110">
    <property type="component" value="Unassembled WGS sequence"/>
</dbReference>
<comment type="caution">
    <text evidence="3">The sequence shown here is derived from an EMBL/GenBank/DDBJ whole genome shotgun (WGS) entry which is preliminary data.</text>
</comment>
<dbReference type="PANTHER" id="PTHR43135">
    <property type="entry name" value="ALPHA-D-RIBOSE 1-METHYLPHOSPHONATE 5-TRIPHOSPHATE DIPHOSPHATASE"/>
    <property type="match status" value="1"/>
</dbReference>
<dbReference type="Gene3D" id="3.20.20.140">
    <property type="entry name" value="Metal-dependent hydrolases"/>
    <property type="match status" value="1"/>
</dbReference>
<dbReference type="Gene3D" id="2.30.40.10">
    <property type="entry name" value="Urease, subunit C, domain 1"/>
    <property type="match status" value="1"/>
</dbReference>
<evidence type="ECO:0000313" key="4">
    <source>
        <dbReference type="Proteomes" id="UP001597110"/>
    </source>
</evidence>
<protein>
    <submittedName>
        <fullName evidence="3">Amidohydrolase family protein</fullName>
    </submittedName>
</protein>
<dbReference type="CDD" id="cd01299">
    <property type="entry name" value="Met_dep_hydrolase_A"/>
    <property type="match status" value="1"/>
</dbReference>
<evidence type="ECO:0000256" key="1">
    <source>
        <dbReference type="SAM" id="SignalP"/>
    </source>
</evidence>
<accession>A0ABW2YFK2</accession>